<keyword evidence="7 8" id="KW-0131">Cell cycle</keyword>
<dbReference type="PANTHER" id="PTHR37479">
    <property type="entry name" value="CELL DIVISION PROTEIN FTSL"/>
    <property type="match status" value="1"/>
</dbReference>
<keyword evidence="4 8" id="KW-0812">Transmembrane</keyword>
<accession>A0A1I3YGC9</accession>
<dbReference type="GO" id="GO:0043093">
    <property type="term" value="P:FtsZ-dependent cytokinesis"/>
    <property type="evidence" value="ECO:0007669"/>
    <property type="project" value="UniProtKB-UniRule"/>
</dbReference>
<dbReference type="InterPro" id="IPR011922">
    <property type="entry name" value="Cell_div_FtsL"/>
</dbReference>
<evidence type="ECO:0000256" key="8">
    <source>
        <dbReference type="HAMAP-Rule" id="MF_00910"/>
    </source>
</evidence>
<evidence type="ECO:0000256" key="2">
    <source>
        <dbReference type="ARBA" id="ARBA00022475"/>
    </source>
</evidence>
<dbReference type="HAMAP" id="MF_00910">
    <property type="entry name" value="FtsL"/>
    <property type="match status" value="1"/>
</dbReference>
<dbReference type="STRING" id="45496.SAMN04488079_10858"/>
<keyword evidence="6 8" id="KW-0472">Membrane</keyword>
<evidence type="ECO:0000313" key="11">
    <source>
        <dbReference type="EMBL" id="SFK31017.1"/>
    </source>
</evidence>
<evidence type="ECO:0000256" key="9">
    <source>
        <dbReference type="NCBIfam" id="TIGR02209"/>
    </source>
</evidence>
<comment type="subunit">
    <text evidence="8">Part of a complex composed of FtsB, FtsL and FtsQ.</text>
</comment>
<dbReference type="OrthoDB" id="5298556at2"/>
<dbReference type="Proteomes" id="UP000198924">
    <property type="component" value="Unassembled WGS sequence"/>
</dbReference>
<dbReference type="GO" id="GO:0032153">
    <property type="term" value="C:cell division site"/>
    <property type="evidence" value="ECO:0007669"/>
    <property type="project" value="UniProtKB-UniRule"/>
</dbReference>
<proteinExistence type="inferred from homology"/>
<evidence type="ECO:0000256" key="6">
    <source>
        <dbReference type="ARBA" id="ARBA00023136"/>
    </source>
</evidence>
<keyword evidence="3 8" id="KW-0132">Cell division</keyword>
<keyword evidence="2 8" id="KW-1003">Cell membrane</keyword>
<dbReference type="PANTHER" id="PTHR37479:SF1">
    <property type="entry name" value="CELL DIVISION PROTEIN FTSL"/>
    <property type="match status" value="1"/>
</dbReference>
<evidence type="ECO:0000313" key="12">
    <source>
        <dbReference type="Proteomes" id="UP000198924"/>
    </source>
</evidence>
<evidence type="ECO:0000256" key="7">
    <source>
        <dbReference type="ARBA" id="ARBA00023306"/>
    </source>
</evidence>
<keyword evidence="5 8" id="KW-1133">Transmembrane helix</keyword>
<reference evidence="12" key="1">
    <citation type="submission" date="2016-10" db="EMBL/GenBank/DDBJ databases">
        <authorList>
            <person name="Varghese N."/>
            <person name="Submissions S."/>
        </authorList>
    </citation>
    <scope>NUCLEOTIDE SEQUENCE [LARGE SCALE GENOMIC DNA]</scope>
    <source>
        <strain evidence="12">DSM 11578</strain>
    </source>
</reference>
<protein>
    <recommendedName>
        <fullName evidence="8 9">Cell division protein FtsL</fullName>
    </recommendedName>
</protein>
<evidence type="ECO:0000256" key="5">
    <source>
        <dbReference type="ARBA" id="ARBA00022989"/>
    </source>
</evidence>
<sequence length="97" mass="11126">MNIKALLETIKIDTPLFVMVFVVLVSAVSVIYTKHLSRNEFVQLQQLEKQRDALNEEWGRLLLEESTWASPSRIEQEAKSRLGMVIPKSDMTVVIKP</sequence>
<comment type="subcellular location">
    <subcellularLocation>
        <location evidence="8">Cell inner membrane</location>
        <topology evidence="8">Single-pass type II membrane protein</topology>
    </subcellularLocation>
    <subcellularLocation>
        <location evidence="1">Cell membrane</location>
        <topology evidence="1">Single-pass type II membrane protein</topology>
    </subcellularLocation>
    <text evidence="8">Localizes to the division septum where it forms a ring structure.</text>
</comment>
<dbReference type="AlphaFoldDB" id="A0A1I3YGC9"/>
<feature type="coiled-coil region" evidence="10">
    <location>
        <begin position="37"/>
        <end position="64"/>
    </location>
</feature>
<comment type="similarity">
    <text evidence="8">Belongs to the FtsL family.</text>
</comment>
<dbReference type="GO" id="GO:0005886">
    <property type="term" value="C:plasma membrane"/>
    <property type="evidence" value="ECO:0007669"/>
    <property type="project" value="UniProtKB-SubCell"/>
</dbReference>
<keyword evidence="10" id="KW-0175">Coiled coil</keyword>
<dbReference type="NCBIfam" id="TIGR02209">
    <property type="entry name" value="ftsL_broad"/>
    <property type="match status" value="1"/>
</dbReference>
<evidence type="ECO:0000256" key="1">
    <source>
        <dbReference type="ARBA" id="ARBA00004401"/>
    </source>
</evidence>
<name>A0A1I3YGC9_9GAMM</name>
<evidence type="ECO:0000256" key="10">
    <source>
        <dbReference type="SAM" id="Coils"/>
    </source>
</evidence>
<evidence type="ECO:0000256" key="4">
    <source>
        <dbReference type="ARBA" id="ARBA00022692"/>
    </source>
</evidence>
<comment type="function">
    <text evidence="8">Essential cell division protein. May link together the upstream cell division proteins, which are predominantly cytoplasmic, with the downstream cell division proteins, which are predominantly periplasmic.</text>
</comment>
<dbReference type="RefSeq" id="WP_091713367.1">
    <property type="nucleotide sequence ID" value="NZ_FOSH01000008.1"/>
</dbReference>
<dbReference type="Pfam" id="PF04999">
    <property type="entry name" value="FtsL"/>
    <property type="match status" value="1"/>
</dbReference>
<feature type="transmembrane region" description="Helical" evidence="8">
    <location>
        <begin position="16"/>
        <end position="33"/>
    </location>
</feature>
<keyword evidence="8" id="KW-0997">Cell inner membrane</keyword>
<evidence type="ECO:0000256" key="3">
    <source>
        <dbReference type="ARBA" id="ARBA00022618"/>
    </source>
</evidence>
<organism evidence="11 12">
    <name type="scientific">Methylophaga sulfidovorans</name>
    <dbReference type="NCBI Taxonomy" id="45496"/>
    <lineage>
        <taxon>Bacteria</taxon>
        <taxon>Pseudomonadati</taxon>
        <taxon>Pseudomonadota</taxon>
        <taxon>Gammaproteobacteria</taxon>
        <taxon>Thiotrichales</taxon>
        <taxon>Piscirickettsiaceae</taxon>
        <taxon>Methylophaga</taxon>
    </lineage>
</organism>
<gene>
    <name evidence="8" type="primary">ftsL</name>
    <name evidence="11" type="ORF">SAMN04488079_10858</name>
</gene>
<keyword evidence="12" id="KW-1185">Reference proteome</keyword>
<dbReference type="EMBL" id="FOSH01000008">
    <property type="protein sequence ID" value="SFK31017.1"/>
    <property type="molecule type" value="Genomic_DNA"/>
</dbReference>